<dbReference type="OrthoDB" id="9808744at2"/>
<evidence type="ECO:0000313" key="3">
    <source>
        <dbReference type="Proteomes" id="UP000076923"/>
    </source>
</evidence>
<dbReference type="PIRSF" id="PIRSF033490">
    <property type="entry name" value="MazF"/>
    <property type="match status" value="1"/>
</dbReference>
<proteinExistence type="inferred from homology"/>
<dbReference type="Gene3D" id="2.30.30.110">
    <property type="match status" value="1"/>
</dbReference>
<dbReference type="PANTHER" id="PTHR33988">
    <property type="entry name" value="ENDORIBONUCLEASE MAZF-RELATED"/>
    <property type="match status" value="1"/>
</dbReference>
<comment type="similarity">
    <text evidence="1">Belongs to the PemK/MazF family.</text>
</comment>
<dbReference type="GO" id="GO:0006402">
    <property type="term" value="P:mRNA catabolic process"/>
    <property type="evidence" value="ECO:0007669"/>
    <property type="project" value="TreeGrafter"/>
</dbReference>
<keyword evidence="1" id="KW-0540">Nuclease</keyword>
<dbReference type="SUPFAM" id="SSF50118">
    <property type="entry name" value="Cell growth inhibitor/plasmid maintenance toxic component"/>
    <property type="match status" value="1"/>
</dbReference>
<dbReference type="InterPro" id="IPR011067">
    <property type="entry name" value="Plasmid_toxin/cell-grow_inhib"/>
</dbReference>
<dbReference type="RefSeq" id="WP_068449889.1">
    <property type="nucleotide sequence ID" value="NZ_CANKUV010000017.1"/>
</dbReference>
<dbReference type="Proteomes" id="UP000076923">
    <property type="component" value="Unassembled WGS sequence"/>
</dbReference>
<dbReference type="GO" id="GO:0004521">
    <property type="term" value="F:RNA endonuclease activity"/>
    <property type="evidence" value="ECO:0007669"/>
    <property type="project" value="TreeGrafter"/>
</dbReference>
<dbReference type="GO" id="GO:0003746">
    <property type="term" value="F:translation elongation factor activity"/>
    <property type="evidence" value="ECO:0007669"/>
    <property type="project" value="UniProtKB-KW"/>
</dbReference>
<organism evidence="2 3">
    <name type="scientific">Polaribacter atrinae</name>
    <dbReference type="NCBI Taxonomy" id="1333662"/>
    <lineage>
        <taxon>Bacteria</taxon>
        <taxon>Pseudomonadati</taxon>
        <taxon>Bacteroidota</taxon>
        <taxon>Flavobacteriia</taxon>
        <taxon>Flavobacteriales</taxon>
        <taxon>Flavobacteriaceae</taxon>
    </lineage>
</organism>
<dbReference type="EMBL" id="LVWE01000033">
    <property type="protein sequence ID" value="OAD44981.1"/>
    <property type="molecule type" value="Genomic_DNA"/>
</dbReference>
<comment type="function">
    <text evidence="1">Toxic component of a type II toxin-antitoxin (TA) system.</text>
</comment>
<dbReference type="GO" id="GO:0003677">
    <property type="term" value="F:DNA binding"/>
    <property type="evidence" value="ECO:0007669"/>
    <property type="project" value="InterPro"/>
</dbReference>
<accession>A0A176TBC1</accession>
<gene>
    <name evidence="2" type="ORF">LPB303_10000</name>
</gene>
<keyword evidence="3" id="KW-1185">Reference proteome</keyword>
<dbReference type="STRING" id="1333662.LPB303_10000"/>
<dbReference type="InterPro" id="IPR003477">
    <property type="entry name" value="PemK-like"/>
</dbReference>
<comment type="caution">
    <text evidence="2">The sequence shown here is derived from an EMBL/GenBank/DDBJ whole genome shotgun (WGS) entry which is preliminary data.</text>
</comment>
<dbReference type="GO" id="GO:0016787">
    <property type="term" value="F:hydrolase activity"/>
    <property type="evidence" value="ECO:0007669"/>
    <property type="project" value="UniProtKB-KW"/>
</dbReference>
<evidence type="ECO:0000256" key="1">
    <source>
        <dbReference type="PIRNR" id="PIRNR033490"/>
    </source>
</evidence>
<keyword evidence="1" id="KW-0255">Endonuclease</keyword>
<dbReference type="Pfam" id="PF02452">
    <property type="entry name" value="PemK_toxin"/>
    <property type="match status" value="1"/>
</dbReference>
<dbReference type="AlphaFoldDB" id="A0A176TBC1"/>
<dbReference type="GO" id="GO:0016075">
    <property type="term" value="P:rRNA catabolic process"/>
    <property type="evidence" value="ECO:0007669"/>
    <property type="project" value="TreeGrafter"/>
</dbReference>
<evidence type="ECO:0000313" key="2">
    <source>
        <dbReference type="EMBL" id="OAD44981.1"/>
    </source>
</evidence>
<protein>
    <recommendedName>
        <fullName evidence="1">mRNA interferase</fullName>
        <ecNumber evidence="1">3.1.-.-</ecNumber>
    </recommendedName>
</protein>
<keyword evidence="2" id="KW-0251">Elongation factor</keyword>
<keyword evidence="1" id="KW-0378">Hydrolase</keyword>
<keyword evidence="2" id="KW-0648">Protein biosynthesis</keyword>
<reference evidence="2 3" key="1">
    <citation type="submission" date="2016-02" db="EMBL/GenBank/DDBJ databases">
        <title>Draft genome sequence of Polaribacter atrinae KACC17473.</title>
        <authorList>
            <person name="Shin S.-K."/>
            <person name="Yi H."/>
        </authorList>
    </citation>
    <scope>NUCLEOTIDE SEQUENCE [LARGE SCALE GENOMIC DNA]</scope>
    <source>
        <strain evidence="2 3">KACC 17473</strain>
    </source>
</reference>
<name>A0A176TBC1_9FLAO</name>
<dbReference type="EC" id="3.1.-.-" evidence="1"/>
<sequence length="110" mass="12426">MKQGEIWELYLNPTKGSEQSGRRPAVIISGNMVNKHLQVVIVCPLTTSIKNYKGNLIINPNEINGLEKTSEVLTFHVRSVSKTRLDKKIGKIPLKDIEVIKKTLNDILKF</sequence>